<dbReference type="RefSeq" id="WP_147147324.1">
    <property type="nucleotide sequence ID" value="NZ_BKAJ01000021.1"/>
</dbReference>
<comment type="caution">
    <text evidence="3">The sequence shown here is derived from an EMBL/GenBank/DDBJ whole genome shotgun (WGS) entry which is preliminary data.</text>
</comment>
<evidence type="ECO:0000256" key="1">
    <source>
        <dbReference type="SAM" id="MobiDB-lite"/>
    </source>
</evidence>
<keyword evidence="4" id="KW-1185">Reference proteome</keyword>
<dbReference type="AlphaFoldDB" id="A0A512N523"/>
<feature type="region of interest" description="Disordered" evidence="1">
    <location>
        <begin position="64"/>
        <end position="170"/>
    </location>
</feature>
<sequence>MLRQSLLIGVAGMAFAGASAAQQRGQSRDDLLDALTRHIQICGEMTETQARLSCYDRLQTQVGGVAPQSQPTPTPLQAAQPTPTPLAPPPPPTTNIGSGGGSSISSAPLTPQPLGVPGGGVATLGAGSGAANPPPSMTRDPDAAFDPRTAGYRPPENMGARPQPQLRRSGPRPVPNFSTPQPLVTLGAANLTYGDSRYWQVTVTLTSNTRNPVNTQAECTFMNAGRPVSTDYLGPLMIQPGEQVTTELIGPPTTSYIDSTNCKVVSP</sequence>
<evidence type="ECO:0000313" key="3">
    <source>
        <dbReference type="EMBL" id="GEP54097.1"/>
    </source>
</evidence>
<name>A0A512N523_9HYPH</name>
<dbReference type="OrthoDB" id="7375362at2"/>
<feature type="chain" id="PRO_5021998318" evidence="2">
    <location>
        <begin position="21"/>
        <end position="267"/>
    </location>
</feature>
<evidence type="ECO:0000256" key="2">
    <source>
        <dbReference type="SAM" id="SignalP"/>
    </source>
</evidence>
<feature type="compositionally biased region" description="Pro residues" evidence="1">
    <location>
        <begin position="82"/>
        <end position="93"/>
    </location>
</feature>
<accession>A0A512N523</accession>
<organism evidence="3 4">
    <name type="scientific">Reyranella soli</name>
    <dbReference type="NCBI Taxonomy" id="1230389"/>
    <lineage>
        <taxon>Bacteria</taxon>
        <taxon>Pseudomonadati</taxon>
        <taxon>Pseudomonadota</taxon>
        <taxon>Alphaproteobacteria</taxon>
        <taxon>Hyphomicrobiales</taxon>
        <taxon>Reyranellaceae</taxon>
        <taxon>Reyranella</taxon>
    </lineage>
</organism>
<gene>
    <name evidence="3" type="ORF">RSO01_12630</name>
</gene>
<proteinExistence type="predicted"/>
<feature type="compositionally biased region" description="Gly residues" evidence="1">
    <location>
        <begin position="116"/>
        <end position="128"/>
    </location>
</feature>
<dbReference type="EMBL" id="BKAJ01000021">
    <property type="protein sequence ID" value="GEP54097.1"/>
    <property type="molecule type" value="Genomic_DNA"/>
</dbReference>
<reference evidence="3 4" key="1">
    <citation type="submission" date="2019-07" db="EMBL/GenBank/DDBJ databases">
        <title>Whole genome shotgun sequence of Reyranella soli NBRC 108950.</title>
        <authorList>
            <person name="Hosoyama A."/>
            <person name="Uohara A."/>
            <person name="Ohji S."/>
            <person name="Ichikawa N."/>
        </authorList>
    </citation>
    <scope>NUCLEOTIDE SEQUENCE [LARGE SCALE GENOMIC DNA]</scope>
    <source>
        <strain evidence="3 4">NBRC 108950</strain>
    </source>
</reference>
<dbReference type="Proteomes" id="UP000321058">
    <property type="component" value="Unassembled WGS sequence"/>
</dbReference>
<evidence type="ECO:0000313" key="4">
    <source>
        <dbReference type="Proteomes" id="UP000321058"/>
    </source>
</evidence>
<feature type="signal peptide" evidence="2">
    <location>
        <begin position="1"/>
        <end position="20"/>
    </location>
</feature>
<feature type="compositionally biased region" description="Low complexity" evidence="1">
    <location>
        <begin position="67"/>
        <end position="81"/>
    </location>
</feature>
<protein>
    <submittedName>
        <fullName evidence="3">Uncharacterized protein</fullName>
    </submittedName>
</protein>
<keyword evidence="2" id="KW-0732">Signal</keyword>